<dbReference type="RefSeq" id="WP_096999867.1">
    <property type="nucleotide sequence ID" value="NZ_OBEI01000002.1"/>
</dbReference>
<dbReference type="SUPFAM" id="SSF50156">
    <property type="entry name" value="PDZ domain-like"/>
    <property type="match status" value="1"/>
</dbReference>
<evidence type="ECO:0000259" key="1">
    <source>
        <dbReference type="SMART" id="SM00228"/>
    </source>
</evidence>
<evidence type="ECO:0000313" key="2">
    <source>
        <dbReference type="EMBL" id="SNZ06459.1"/>
    </source>
</evidence>
<keyword evidence="3" id="KW-1185">Reference proteome</keyword>
<sequence>MEVLVDKIKVDKLFLVLLICVAGFSAAYTVNSYLSSYFFSLPDIKDIENSKKSEKLTKDYRGLYYLFPEKIRKKQIVSSVSADSLNRSDSTDLKLLGVVIAKNSKVAFLKSKSGVVPVKEGDSIDGYKVKHIRKRDVVLQSGTEEYIITLEPAEIKLSDTGRSVKSMMSEEIVKVDRRFIQEKTADIGNLLKDVLLVPEIKNGETIGFRFRYIKPKSVLYRLGLRSGDLIISVNDMPVRTAEEAFKIYNMLRNEEYVKVVIERRGKRKVLTYEIR</sequence>
<proteinExistence type="predicted"/>
<organism evidence="2 3">
    <name type="scientific">Persephonella hydrogeniphila</name>
    <dbReference type="NCBI Taxonomy" id="198703"/>
    <lineage>
        <taxon>Bacteria</taxon>
        <taxon>Pseudomonadati</taxon>
        <taxon>Aquificota</taxon>
        <taxon>Aquificia</taxon>
        <taxon>Aquificales</taxon>
        <taxon>Hydrogenothermaceae</taxon>
        <taxon>Persephonella</taxon>
    </lineage>
</organism>
<dbReference type="InterPro" id="IPR041489">
    <property type="entry name" value="PDZ_6"/>
</dbReference>
<dbReference type="GO" id="GO:0015627">
    <property type="term" value="C:type II protein secretion system complex"/>
    <property type="evidence" value="ECO:0007669"/>
    <property type="project" value="InterPro"/>
</dbReference>
<dbReference type="GO" id="GO:0015628">
    <property type="term" value="P:protein secretion by the type II secretion system"/>
    <property type="evidence" value="ECO:0007669"/>
    <property type="project" value="InterPro"/>
</dbReference>
<protein>
    <submittedName>
        <fullName evidence="2">Type II secretion system protein C (GspC)</fullName>
    </submittedName>
</protein>
<dbReference type="InterPro" id="IPR001478">
    <property type="entry name" value="PDZ"/>
</dbReference>
<accession>A0A285NAJ4</accession>
<dbReference type="EMBL" id="OBEI01000002">
    <property type="protein sequence ID" value="SNZ06459.1"/>
    <property type="molecule type" value="Genomic_DNA"/>
</dbReference>
<name>A0A285NAJ4_9AQUI</name>
<dbReference type="AlphaFoldDB" id="A0A285NAJ4"/>
<dbReference type="Gene3D" id="2.30.42.10">
    <property type="match status" value="1"/>
</dbReference>
<dbReference type="InterPro" id="IPR036034">
    <property type="entry name" value="PDZ_sf"/>
</dbReference>
<reference evidence="3" key="1">
    <citation type="submission" date="2017-09" db="EMBL/GenBank/DDBJ databases">
        <authorList>
            <person name="Varghese N."/>
            <person name="Submissions S."/>
        </authorList>
    </citation>
    <scope>NUCLEOTIDE SEQUENCE [LARGE SCALE GENOMIC DNA]</scope>
    <source>
        <strain evidence="3">DSM 15103</strain>
    </source>
</reference>
<evidence type="ECO:0000313" key="3">
    <source>
        <dbReference type="Proteomes" id="UP000219036"/>
    </source>
</evidence>
<dbReference type="InterPro" id="IPR001639">
    <property type="entry name" value="T2SS_protein-GspC"/>
</dbReference>
<dbReference type="OrthoDB" id="11734at2"/>
<dbReference type="SMART" id="SM00228">
    <property type="entry name" value="PDZ"/>
    <property type="match status" value="1"/>
</dbReference>
<dbReference type="Proteomes" id="UP000219036">
    <property type="component" value="Unassembled WGS sequence"/>
</dbReference>
<gene>
    <name evidence="2" type="ORF">SAMN06265182_0683</name>
</gene>
<feature type="domain" description="PDZ" evidence="1">
    <location>
        <begin position="204"/>
        <end position="265"/>
    </location>
</feature>
<dbReference type="NCBIfam" id="TIGR01713">
    <property type="entry name" value="typeII_sec_gspC"/>
    <property type="match status" value="1"/>
</dbReference>
<dbReference type="Pfam" id="PF17820">
    <property type="entry name" value="PDZ_6"/>
    <property type="match status" value="1"/>
</dbReference>